<dbReference type="VEuPathDB" id="FungiDB:PV08_06731"/>
<dbReference type="GeneID" id="27333814"/>
<dbReference type="Gene3D" id="3.40.50.20">
    <property type="match status" value="1"/>
</dbReference>
<evidence type="ECO:0000256" key="1">
    <source>
        <dbReference type="SAM" id="Phobius"/>
    </source>
</evidence>
<dbReference type="HOGENOM" id="CLU_026180_1_0_1"/>
<name>A0A0D2B5J0_9EURO</name>
<dbReference type="AlphaFoldDB" id="A0A0D2B5J0"/>
<keyword evidence="1" id="KW-0472">Membrane</keyword>
<dbReference type="RefSeq" id="XP_016234166.1">
    <property type="nucleotide sequence ID" value="XM_016381064.1"/>
</dbReference>
<evidence type="ECO:0000313" key="3">
    <source>
        <dbReference type="Proteomes" id="UP000053328"/>
    </source>
</evidence>
<dbReference type="EMBL" id="KN847496">
    <property type="protein sequence ID" value="KIW13950.1"/>
    <property type="molecule type" value="Genomic_DNA"/>
</dbReference>
<dbReference type="STRING" id="91928.A0A0D2B5J0"/>
<gene>
    <name evidence="2" type="ORF">PV08_06731</name>
</gene>
<protein>
    <recommendedName>
        <fullName evidence="4">ATP-grasp domain-containing protein</fullName>
    </recommendedName>
</protein>
<organism evidence="2 3">
    <name type="scientific">Exophiala spinifera</name>
    <dbReference type="NCBI Taxonomy" id="91928"/>
    <lineage>
        <taxon>Eukaryota</taxon>
        <taxon>Fungi</taxon>
        <taxon>Dikarya</taxon>
        <taxon>Ascomycota</taxon>
        <taxon>Pezizomycotina</taxon>
        <taxon>Eurotiomycetes</taxon>
        <taxon>Chaetothyriomycetidae</taxon>
        <taxon>Chaetothyriales</taxon>
        <taxon>Herpotrichiellaceae</taxon>
        <taxon>Exophiala</taxon>
    </lineage>
</organism>
<keyword evidence="3" id="KW-1185">Reference proteome</keyword>
<keyword evidence="1" id="KW-0812">Transmembrane</keyword>
<keyword evidence="1" id="KW-1133">Transmembrane helix</keyword>
<feature type="transmembrane region" description="Helical" evidence="1">
    <location>
        <begin position="29"/>
        <end position="55"/>
    </location>
</feature>
<evidence type="ECO:0008006" key="4">
    <source>
        <dbReference type="Google" id="ProtNLM"/>
    </source>
</evidence>
<proteinExistence type="predicted"/>
<evidence type="ECO:0000313" key="2">
    <source>
        <dbReference type="EMBL" id="KIW13950.1"/>
    </source>
</evidence>
<sequence length="544" mass="61201">MDLRRIRKEFTSVKSRLDKSRPFARFQPLVFVALAILCLPLSTALLFINYLYILLFGRGRSRKSKATPARTILLSGINTAQGLKLARAFHQNGHKVVGVDYEPMCFPIHVRFSSALTRFYRLRPVPEQRRAPAYIRTLNYIIEQETVDVWIDCTTGVDPTVEGHARTVIEQTTSCRCFALRMDDIAHFASRDSCLAWLRSMDLPVPEIHSIKSRDEVHHVLNKSRGSRRYMLYSPGHGPAGVEVSSMRTLLPRRTLSQTYHALSLVPIQKTSSELWRLEQITEGLPRYSAFAVVVRGRVTAFSASRQRGQAYLEPIDATAAFGHGLLRIVQTFAKHQGDDFTTHIGFDCCVDEQLTDGGIVQKILILGTSVQSLASVLSFQGPFATDSLCRAYLSCLSDDVDDKNTRIETLQNSSTAPGIQAVSAPEVVTPNPSSAPVYCFGQDLLKLGYEPLLSWMSLKSACTFAHVVQSWLSFLKHLVFCQDDIYDIYDPLPFWWSYQVYVPLRLLTATFRGEIERDLCGTRRVCDYVNEGENGLAKEAPTM</sequence>
<accession>A0A0D2B5J0</accession>
<dbReference type="Proteomes" id="UP000053328">
    <property type="component" value="Unassembled WGS sequence"/>
</dbReference>
<reference evidence="2 3" key="1">
    <citation type="submission" date="2015-01" db="EMBL/GenBank/DDBJ databases">
        <title>The Genome Sequence of Exophiala spinifera CBS89968.</title>
        <authorList>
            <consortium name="The Broad Institute Genomics Platform"/>
            <person name="Cuomo C."/>
            <person name="de Hoog S."/>
            <person name="Gorbushina A."/>
            <person name="Stielow B."/>
            <person name="Teixiera M."/>
            <person name="Abouelleil A."/>
            <person name="Chapman S.B."/>
            <person name="Priest M."/>
            <person name="Young S.K."/>
            <person name="Wortman J."/>
            <person name="Nusbaum C."/>
            <person name="Birren B."/>
        </authorList>
    </citation>
    <scope>NUCLEOTIDE SEQUENCE [LARGE SCALE GENOMIC DNA]</scope>
    <source>
        <strain evidence="2 3">CBS 89968</strain>
    </source>
</reference>
<dbReference type="OrthoDB" id="186626at2759"/>